<reference evidence="1 2" key="1">
    <citation type="journal article" date="2019" name="Nat. Med.">
        <title>A library of human gut bacterial isolates paired with longitudinal multiomics data enables mechanistic microbiome research.</title>
        <authorList>
            <person name="Poyet M."/>
            <person name="Groussin M."/>
            <person name="Gibbons S.M."/>
            <person name="Avila-Pacheco J."/>
            <person name="Jiang X."/>
            <person name="Kearney S.M."/>
            <person name="Perrotta A.R."/>
            <person name="Berdy B."/>
            <person name="Zhao S."/>
            <person name="Lieberman T.D."/>
            <person name="Swanson P.K."/>
            <person name="Smith M."/>
            <person name="Roesemann S."/>
            <person name="Alexander J.E."/>
            <person name="Rich S.A."/>
            <person name="Livny J."/>
            <person name="Vlamakis H."/>
            <person name="Clish C."/>
            <person name="Bullock K."/>
            <person name="Deik A."/>
            <person name="Scott J."/>
            <person name="Pierce K.A."/>
            <person name="Xavier R.J."/>
            <person name="Alm E.J."/>
        </authorList>
    </citation>
    <scope>NUCLEOTIDE SEQUENCE [LARGE SCALE GENOMIC DNA]</scope>
    <source>
        <strain evidence="1 2">BIOML-A26</strain>
    </source>
</reference>
<comment type="caution">
    <text evidence="1">The sequence shown here is derived from an EMBL/GenBank/DDBJ whole genome shotgun (WGS) entry which is preliminary data.</text>
</comment>
<organism evidence="1 2">
    <name type="scientific">Bifidobacterium adolescentis</name>
    <dbReference type="NCBI Taxonomy" id="1680"/>
    <lineage>
        <taxon>Bacteria</taxon>
        <taxon>Bacillati</taxon>
        <taxon>Actinomycetota</taxon>
        <taxon>Actinomycetes</taxon>
        <taxon>Bifidobacteriales</taxon>
        <taxon>Bifidobacteriaceae</taxon>
        <taxon>Bifidobacterium</taxon>
    </lineage>
</organism>
<dbReference type="InterPro" id="IPR036388">
    <property type="entry name" value="WH-like_DNA-bd_sf"/>
</dbReference>
<dbReference type="Gene3D" id="1.10.10.10">
    <property type="entry name" value="Winged helix-like DNA-binding domain superfamily/Winged helix DNA-binding domain"/>
    <property type="match status" value="1"/>
</dbReference>
<dbReference type="Proteomes" id="UP000470926">
    <property type="component" value="Unassembled WGS sequence"/>
</dbReference>
<protein>
    <submittedName>
        <fullName evidence="1">Helix-turn-helix domain-containing protein</fullName>
    </submittedName>
</protein>
<evidence type="ECO:0000313" key="1">
    <source>
        <dbReference type="EMBL" id="KAB6030024.1"/>
    </source>
</evidence>
<proteinExistence type="predicted"/>
<accession>A0A6I0VD76</accession>
<gene>
    <name evidence="1" type="ORF">GA542_03895</name>
</gene>
<dbReference type="Pfam" id="PF13730">
    <property type="entry name" value="HTH_36"/>
    <property type="match status" value="1"/>
</dbReference>
<dbReference type="AlphaFoldDB" id="A0A6I0VD76"/>
<evidence type="ECO:0000313" key="2">
    <source>
        <dbReference type="Proteomes" id="UP000470926"/>
    </source>
</evidence>
<sequence length="139" mass="15340">MASQRQDGGKGDGEMSVRAVSWAYGLNLGSMTQKAVLLYLAYRAREEDDCAWPSVNLIQVETELSERAVRKALRELRDKGLIALGDRELAAVDFHGGVVPVNRRPKVWTLRLDASTESFNGVERAGDVQTAYTGRSVRS</sequence>
<dbReference type="EMBL" id="WDFR01000002">
    <property type="protein sequence ID" value="KAB6030024.1"/>
    <property type="molecule type" value="Genomic_DNA"/>
</dbReference>
<name>A0A6I0VD76_BIFAD</name>